<keyword evidence="1" id="KW-0812">Transmembrane</keyword>
<dbReference type="EMBL" id="CP083680">
    <property type="protein sequence ID" value="UYU66886.1"/>
    <property type="molecule type" value="Genomic_DNA"/>
</dbReference>
<sequence>MKIYLVCQTWSNTKNNHAGMLYLCKQLVAYNPNIKYVTVPDFKFKGGIIFRYLYYLFFSFYLFLFTRTGDCVILMEYLLSSHYDQSIIAFFLKKMKPGVRIIALPHLIGKQISERFSTKKILAKLKIVDSIWVLGSSLKSYFNSLGVPSNKIITTFHYVDNEYYKSTDLRKANERLRVVVMGNMQRDYDLLYKIVSNLPFINFDICAGSSNAAKVFCEFRNVTLYPFVSEDKLKMIMNTADVSLNVMKDTIGSNVIVTSMAMGLAMVVSDVGSIRDYVDDSNAIFCRTSADFIEALTVLAHDGDKLNNLRNNSVEKANFLSISNFYNWFISEVNNVYK</sequence>
<keyword evidence="2" id="KW-0808">Transferase</keyword>
<gene>
    <name evidence="2" type="ORF">KQP68_00985</name>
</gene>
<keyword evidence="1" id="KW-1133">Transmembrane helix</keyword>
<keyword evidence="2" id="KW-0328">Glycosyltransferase</keyword>
<dbReference type="AlphaFoldDB" id="A0A139L141"/>
<dbReference type="EC" id="2.4.-.-" evidence="2"/>
<name>A0A139L141_BACT4</name>
<dbReference type="Pfam" id="PF13692">
    <property type="entry name" value="Glyco_trans_1_4"/>
    <property type="match status" value="1"/>
</dbReference>
<dbReference type="GO" id="GO:0016757">
    <property type="term" value="F:glycosyltransferase activity"/>
    <property type="evidence" value="ECO:0007669"/>
    <property type="project" value="UniProtKB-KW"/>
</dbReference>
<keyword evidence="1" id="KW-0472">Membrane</keyword>
<dbReference type="RefSeq" id="WP_048696117.1">
    <property type="nucleotide sequence ID" value="NZ_BQNN01000001.1"/>
</dbReference>
<proteinExistence type="predicted"/>
<accession>A0A139L141</accession>
<protein>
    <submittedName>
        <fullName evidence="2">Glycosyltransferase</fullName>
        <ecNumber evidence="2">2.4.-.-</ecNumber>
    </submittedName>
</protein>
<dbReference type="SUPFAM" id="SSF53756">
    <property type="entry name" value="UDP-Glycosyltransferase/glycogen phosphorylase"/>
    <property type="match status" value="1"/>
</dbReference>
<evidence type="ECO:0000313" key="3">
    <source>
        <dbReference type="Proteomes" id="UP001156218"/>
    </source>
</evidence>
<dbReference type="Gene3D" id="3.40.50.2000">
    <property type="entry name" value="Glycogen Phosphorylase B"/>
    <property type="match status" value="1"/>
</dbReference>
<feature type="transmembrane region" description="Helical" evidence="1">
    <location>
        <begin position="52"/>
        <end position="79"/>
    </location>
</feature>
<evidence type="ECO:0000313" key="2">
    <source>
        <dbReference type="EMBL" id="UYU66886.1"/>
    </source>
</evidence>
<evidence type="ECO:0000256" key="1">
    <source>
        <dbReference type="SAM" id="Phobius"/>
    </source>
</evidence>
<reference evidence="2 3" key="1">
    <citation type="submission" date="2021-06" db="EMBL/GenBank/DDBJ databases">
        <title>Interrogation of the integrated mobile genetic elements in gut-associated Bacteroides with a consensus prediction approach.</title>
        <authorList>
            <person name="Campbell D.E."/>
            <person name="Leigh J.R."/>
            <person name="Kim T."/>
            <person name="England W."/>
            <person name="Whitaker R.J."/>
            <person name="Degnan P.H."/>
        </authorList>
    </citation>
    <scope>NUCLEOTIDE SEQUENCE [LARGE SCALE GENOMIC DNA]</scope>
    <source>
        <strain evidence="2 3">WAL8669</strain>
    </source>
</reference>
<organism evidence="2 3">
    <name type="scientific">Bacteroides thetaiotaomicron</name>
    <dbReference type="NCBI Taxonomy" id="818"/>
    <lineage>
        <taxon>Bacteria</taxon>
        <taxon>Pseudomonadati</taxon>
        <taxon>Bacteroidota</taxon>
        <taxon>Bacteroidia</taxon>
        <taxon>Bacteroidales</taxon>
        <taxon>Bacteroidaceae</taxon>
        <taxon>Bacteroides</taxon>
    </lineage>
</organism>
<dbReference type="Proteomes" id="UP001156218">
    <property type="component" value="Chromosome"/>
</dbReference>